<dbReference type="SUPFAM" id="SSF55166">
    <property type="entry name" value="Hedgehog/DD-peptidase"/>
    <property type="match status" value="1"/>
</dbReference>
<dbReference type="InterPro" id="IPR009045">
    <property type="entry name" value="Zn_M74/Hedgehog-like"/>
</dbReference>
<organism evidence="2 3">
    <name type="scientific">Ralstonia wenshanensis</name>
    <dbReference type="NCBI Taxonomy" id="2842456"/>
    <lineage>
        <taxon>Bacteria</taxon>
        <taxon>Pseudomonadati</taxon>
        <taxon>Pseudomonadota</taxon>
        <taxon>Betaproteobacteria</taxon>
        <taxon>Burkholderiales</taxon>
        <taxon>Burkholderiaceae</taxon>
        <taxon>Ralstonia</taxon>
    </lineage>
</organism>
<keyword evidence="1" id="KW-0732">Signal</keyword>
<evidence type="ECO:0000313" key="3">
    <source>
        <dbReference type="Proteomes" id="UP001189915"/>
    </source>
</evidence>
<evidence type="ECO:0000256" key="1">
    <source>
        <dbReference type="SAM" id="SignalP"/>
    </source>
</evidence>
<proteinExistence type="predicted"/>
<keyword evidence="3" id="KW-1185">Reference proteome</keyword>
<gene>
    <name evidence="2" type="ORF">LMG18091_04448</name>
</gene>
<feature type="signal peptide" evidence="1">
    <location>
        <begin position="1"/>
        <end position="26"/>
    </location>
</feature>
<sequence length="309" mass="33344">MIRGLCMRWRWLIPLPAIFICQLATAQSCPAGKICLPVTYTFVHSVPPYPVYPSLNAACAGELNGSSAIIKIPGGEIVATKSACTGAGLVGGPYPPTEIHLPYACTCTVTAFDGSVSEQQTIGGFESIENCPAGTWFESTILGCVGPAPAQQPCPVSDLTPITDPLALENESGQYSTSPDLERATPAIQTAAQCVVAAAQSYAPGGWARVNSAYRPQTYQNHIREVWDKWMLLKDNNMPQCAALKARVIQEKAHKHHLVAQPGITSQHSVGKAMDLSISPYSDNMRAYLRQHCNLKQPVPNDKVHYEPN</sequence>
<dbReference type="PROSITE" id="PS51257">
    <property type="entry name" value="PROKAR_LIPOPROTEIN"/>
    <property type="match status" value="1"/>
</dbReference>
<dbReference type="AlphaFoldDB" id="A0AAD2ESE3"/>
<evidence type="ECO:0000313" key="2">
    <source>
        <dbReference type="EMBL" id="CAJ0705474.1"/>
    </source>
</evidence>
<feature type="chain" id="PRO_5042102460" evidence="1">
    <location>
        <begin position="27"/>
        <end position="309"/>
    </location>
</feature>
<name>A0AAD2ESE3_9RALS</name>
<accession>A0AAD2ESE3</accession>
<dbReference type="Gene3D" id="3.30.1380.10">
    <property type="match status" value="1"/>
</dbReference>
<comment type="caution">
    <text evidence="2">The sequence shown here is derived from an EMBL/GenBank/DDBJ whole genome shotgun (WGS) entry which is preliminary data.</text>
</comment>
<reference evidence="2 3" key="1">
    <citation type="submission" date="2023-07" db="EMBL/GenBank/DDBJ databases">
        <authorList>
            <person name="Peeters C."/>
        </authorList>
    </citation>
    <scope>NUCLEOTIDE SEQUENCE [LARGE SCALE GENOMIC DNA]</scope>
    <source>
        <strain evidence="2 3">LMG 18091</strain>
    </source>
</reference>
<dbReference type="EMBL" id="CATWAF010000007">
    <property type="protein sequence ID" value="CAJ0705474.1"/>
    <property type="molecule type" value="Genomic_DNA"/>
</dbReference>
<protein>
    <submittedName>
        <fullName evidence="2">Uncharacterized protein</fullName>
    </submittedName>
</protein>
<dbReference type="Proteomes" id="UP001189915">
    <property type="component" value="Unassembled WGS sequence"/>
</dbReference>